<gene>
    <name evidence="1" type="ORF">DCW74_09460</name>
</gene>
<evidence type="ECO:0000313" key="2">
    <source>
        <dbReference type="Proteomes" id="UP000263517"/>
    </source>
</evidence>
<proteinExistence type="predicted"/>
<organism evidence="1 2">
    <name type="scientific">Alteromonas australica</name>
    <dbReference type="NCBI Taxonomy" id="589873"/>
    <lineage>
        <taxon>Bacteria</taxon>
        <taxon>Pseudomonadati</taxon>
        <taxon>Pseudomonadota</taxon>
        <taxon>Gammaproteobacteria</taxon>
        <taxon>Alteromonadales</taxon>
        <taxon>Alteromonadaceae</taxon>
        <taxon>Alteromonas/Salinimonas group</taxon>
        <taxon>Alteromonas</taxon>
    </lineage>
</organism>
<name>A0A350P3S7_9ALTE</name>
<dbReference type="AlphaFoldDB" id="A0A350P3S7"/>
<accession>A0A350P3S7</accession>
<dbReference type="EMBL" id="DNAN01000331">
    <property type="protein sequence ID" value="HAW75944.1"/>
    <property type="molecule type" value="Genomic_DNA"/>
</dbReference>
<protein>
    <submittedName>
        <fullName evidence="1">Uncharacterized protein</fullName>
    </submittedName>
</protein>
<sequence>MIQTDPEFYRKVVALMQTTKHKLRIVITGDTVHFYLADKHIGDMNTAMFFKSEPNEIWKILGVSNENRKGYLL</sequence>
<reference evidence="1 2" key="1">
    <citation type="journal article" date="2018" name="Nat. Biotechnol.">
        <title>A standardized bacterial taxonomy based on genome phylogeny substantially revises the tree of life.</title>
        <authorList>
            <person name="Parks D.H."/>
            <person name="Chuvochina M."/>
            <person name="Waite D.W."/>
            <person name="Rinke C."/>
            <person name="Skarshewski A."/>
            <person name="Chaumeil P.A."/>
            <person name="Hugenholtz P."/>
        </authorList>
    </citation>
    <scope>NUCLEOTIDE SEQUENCE [LARGE SCALE GENOMIC DNA]</scope>
    <source>
        <strain evidence="1">UBA11978</strain>
    </source>
</reference>
<evidence type="ECO:0000313" key="1">
    <source>
        <dbReference type="EMBL" id="HAW75944.1"/>
    </source>
</evidence>
<dbReference type="Proteomes" id="UP000263517">
    <property type="component" value="Unassembled WGS sequence"/>
</dbReference>
<comment type="caution">
    <text evidence="1">The sequence shown here is derived from an EMBL/GenBank/DDBJ whole genome shotgun (WGS) entry which is preliminary data.</text>
</comment>